<comment type="catalytic activity">
    <reaction evidence="1">
        <text>D-ribulose 5-phosphate = D-xylulose 5-phosphate</text>
        <dbReference type="Rhea" id="RHEA:13677"/>
        <dbReference type="ChEBI" id="CHEBI:57737"/>
        <dbReference type="ChEBI" id="CHEBI:58121"/>
        <dbReference type="EC" id="5.1.3.1"/>
    </reaction>
</comment>
<dbReference type="NCBIfam" id="TIGR01163">
    <property type="entry name" value="rpe"/>
    <property type="match status" value="1"/>
</dbReference>
<dbReference type="InterPro" id="IPR013785">
    <property type="entry name" value="Aldolase_TIM"/>
</dbReference>
<comment type="cofactor">
    <cofactor evidence="2">
        <name>Mn(2+)</name>
        <dbReference type="ChEBI" id="CHEBI:29035"/>
    </cofactor>
</comment>
<evidence type="ECO:0000256" key="3">
    <source>
        <dbReference type="ARBA" id="ARBA00001941"/>
    </source>
</evidence>
<comment type="cofactor">
    <cofactor evidence="3">
        <name>Co(2+)</name>
        <dbReference type="ChEBI" id="CHEBI:48828"/>
    </cofactor>
</comment>
<dbReference type="Gene3D" id="3.20.20.70">
    <property type="entry name" value="Aldolase class I"/>
    <property type="match status" value="1"/>
</dbReference>
<dbReference type="GO" id="GO:0046872">
    <property type="term" value="F:metal ion binding"/>
    <property type="evidence" value="ECO:0007669"/>
    <property type="project" value="UniProtKB-KW"/>
</dbReference>
<dbReference type="GO" id="GO:0004750">
    <property type="term" value="F:D-ribulose-phosphate 3-epimerase activity"/>
    <property type="evidence" value="ECO:0007669"/>
    <property type="project" value="UniProtKB-UniRule"/>
</dbReference>
<comment type="caution">
    <text evidence="11">The sequence shown here is derived from an EMBL/GenBank/DDBJ whole genome shotgun (WGS) entry which is preliminary data.</text>
</comment>
<evidence type="ECO:0000256" key="7">
    <source>
        <dbReference type="ARBA" id="ARBA00013188"/>
    </source>
</evidence>
<name>A0A101E300_9THEO</name>
<dbReference type="NCBIfam" id="NF004076">
    <property type="entry name" value="PRK05581.1-4"/>
    <property type="match status" value="1"/>
</dbReference>
<dbReference type="CDD" id="cd00429">
    <property type="entry name" value="RPE"/>
    <property type="match status" value="1"/>
</dbReference>
<dbReference type="PANTHER" id="PTHR11749">
    <property type="entry name" value="RIBULOSE-5-PHOSPHATE-3-EPIMERASE"/>
    <property type="match status" value="1"/>
</dbReference>
<evidence type="ECO:0000256" key="2">
    <source>
        <dbReference type="ARBA" id="ARBA00001936"/>
    </source>
</evidence>
<proteinExistence type="inferred from homology"/>
<reference evidence="11 12" key="1">
    <citation type="submission" date="2019-03" db="EMBL/GenBank/DDBJ databases">
        <title>Genomic Encyclopedia of Type Strains, Phase IV (KMG-IV): sequencing the most valuable type-strain genomes for metagenomic binning, comparative biology and taxonomic classification.</title>
        <authorList>
            <person name="Goeker M."/>
        </authorList>
    </citation>
    <scope>NUCLEOTIDE SEQUENCE [LARGE SCALE GENOMIC DNA]</scope>
    <source>
        <strain evidence="11 12">DSM 13054</strain>
    </source>
</reference>
<dbReference type="InterPro" id="IPR000056">
    <property type="entry name" value="Ribul_P_3_epim-like"/>
</dbReference>
<dbReference type="GO" id="GO:0005975">
    <property type="term" value="P:carbohydrate metabolic process"/>
    <property type="evidence" value="ECO:0007669"/>
    <property type="project" value="InterPro"/>
</dbReference>
<dbReference type="FunFam" id="3.20.20.70:FF:000004">
    <property type="entry name" value="Ribulose-phosphate 3-epimerase"/>
    <property type="match status" value="1"/>
</dbReference>
<sequence>MKISASILAADTAFLGKEVLELEKLGIDFIHVDVIDGHYVNNFGFSPKTVKDLRRITDLPIEVHLEILNPENYVEIFSEAGADIIIVQFDTCSHPLRILRKIKALGKKAGVALSPCVSFESLRWCLNDVDYLLFMSVEPGFGGQNFETFTIDKIKLAKVQLKEMGFSIPIGVDGGVNLGNINLLREVGVDIVVVGSALFLNENKERFIFQVKGG</sequence>
<evidence type="ECO:0000256" key="5">
    <source>
        <dbReference type="ARBA" id="ARBA00001954"/>
    </source>
</evidence>
<dbReference type="GO" id="GO:0006098">
    <property type="term" value="P:pentose-phosphate shunt"/>
    <property type="evidence" value="ECO:0007669"/>
    <property type="project" value="UniProtKB-UniRule"/>
</dbReference>
<protein>
    <recommendedName>
        <fullName evidence="7 10">Ribulose-phosphate 3-epimerase</fullName>
        <ecNumber evidence="7 10">5.1.3.1</ecNumber>
    </recommendedName>
</protein>
<keyword evidence="9" id="KW-0413">Isomerase</keyword>
<organism evidence="11 12">
    <name type="scientific">Caldanaerobacter subterraneus</name>
    <dbReference type="NCBI Taxonomy" id="911092"/>
    <lineage>
        <taxon>Bacteria</taxon>
        <taxon>Bacillati</taxon>
        <taxon>Bacillota</taxon>
        <taxon>Clostridia</taxon>
        <taxon>Thermoanaerobacterales</taxon>
        <taxon>Thermoanaerobacteraceae</taxon>
        <taxon>Caldanaerobacter</taxon>
    </lineage>
</organism>
<evidence type="ECO:0000256" key="8">
    <source>
        <dbReference type="ARBA" id="ARBA00022723"/>
    </source>
</evidence>
<evidence type="ECO:0000313" key="11">
    <source>
        <dbReference type="EMBL" id="TCO68623.1"/>
    </source>
</evidence>
<evidence type="ECO:0000256" key="1">
    <source>
        <dbReference type="ARBA" id="ARBA00001782"/>
    </source>
</evidence>
<evidence type="ECO:0000256" key="6">
    <source>
        <dbReference type="ARBA" id="ARBA00009541"/>
    </source>
</evidence>
<dbReference type="EC" id="5.1.3.1" evidence="7 10"/>
<dbReference type="GO" id="GO:0005737">
    <property type="term" value="C:cytoplasm"/>
    <property type="evidence" value="ECO:0007669"/>
    <property type="project" value="UniProtKB-ARBA"/>
</dbReference>
<evidence type="ECO:0000256" key="10">
    <source>
        <dbReference type="NCBIfam" id="TIGR01163"/>
    </source>
</evidence>
<comment type="cofactor">
    <cofactor evidence="5">
        <name>Fe(2+)</name>
        <dbReference type="ChEBI" id="CHEBI:29033"/>
    </cofactor>
</comment>
<dbReference type="SUPFAM" id="SSF51366">
    <property type="entry name" value="Ribulose-phoshate binding barrel"/>
    <property type="match status" value="1"/>
</dbReference>
<comment type="similarity">
    <text evidence="6">Belongs to the ribulose-phosphate 3-epimerase family.</text>
</comment>
<dbReference type="Proteomes" id="UP000294886">
    <property type="component" value="Unassembled WGS sequence"/>
</dbReference>
<dbReference type="InterPro" id="IPR026019">
    <property type="entry name" value="Ribul_P_3_epim"/>
</dbReference>
<comment type="cofactor">
    <cofactor evidence="4">
        <name>Zn(2+)</name>
        <dbReference type="ChEBI" id="CHEBI:29105"/>
    </cofactor>
</comment>
<dbReference type="EMBL" id="SLWU01000001">
    <property type="protein sequence ID" value="TCO68623.1"/>
    <property type="molecule type" value="Genomic_DNA"/>
</dbReference>
<dbReference type="InterPro" id="IPR011060">
    <property type="entry name" value="RibuloseP-bd_barrel"/>
</dbReference>
<dbReference type="AlphaFoldDB" id="A0A101E300"/>
<accession>A0A101E300</accession>
<evidence type="ECO:0000313" key="12">
    <source>
        <dbReference type="Proteomes" id="UP000294886"/>
    </source>
</evidence>
<dbReference type="Pfam" id="PF00834">
    <property type="entry name" value="Ribul_P_3_epim"/>
    <property type="match status" value="1"/>
</dbReference>
<dbReference type="RefSeq" id="WP_132038827.1">
    <property type="nucleotide sequence ID" value="NZ_SLWU01000001.1"/>
</dbReference>
<evidence type="ECO:0000256" key="9">
    <source>
        <dbReference type="ARBA" id="ARBA00023235"/>
    </source>
</evidence>
<evidence type="ECO:0000256" key="4">
    <source>
        <dbReference type="ARBA" id="ARBA00001947"/>
    </source>
</evidence>
<gene>
    <name evidence="11" type="ORF">EV203_10193</name>
</gene>
<keyword evidence="8" id="KW-0479">Metal-binding</keyword>